<dbReference type="Pfam" id="PF03949">
    <property type="entry name" value="Malic_M"/>
    <property type="match status" value="1"/>
</dbReference>
<evidence type="ECO:0000256" key="1">
    <source>
        <dbReference type="ARBA" id="ARBA00001936"/>
    </source>
</evidence>
<dbReference type="GO" id="GO:0016616">
    <property type="term" value="F:oxidoreductase activity, acting on the CH-OH group of donors, NAD or NADP as acceptor"/>
    <property type="evidence" value="ECO:0007669"/>
    <property type="project" value="InterPro"/>
</dbReference>
<dbReference type="GO" id="GO:0004470">
    <property type="term" value="F:malic enzyme activity"/>
    <property type="evidence" value="ECO:0007669"/>
    <property type="project" value="InterPro"/>
</dbReference>
<keyword evidence="3 7" id="KW-0479">Metal-binding</keyword>
<dbReference type="InterPro" id="IPR037062">
    <property type="entry name" value="Malic_N_dom_sf"/>
</dbReference>
<feature type="binding site" evidence="6">
    <location>
        <position position="324"/>
    </location>
    <ligand>
        <name>(S)-malate</name>
        <dbReference type="ChEBI" id="CHEBI:15589"/>
    </ligand>
</feature>
<dbReference type="PANTHER" id="PTHR43237:SF4">
    <property type="entry name" value="NADP-DEPENDENT MALIC ENZYME"/>
    <property type="match status" value="1"/>
</dbReference>
<dbReference type="GO" id="GO:0046872">
    <property type="term" value="F:metal ion binding"/>
    <property type="evidence" value="ECO:0007669"/>
    <property type="project" value="UniProtKB-KW"/>
</dbReference>
<feature type="binding site" evidence="7">
    <location>
        <position position="142"/>
    </location>
    <ligand>
        <name>a divalent metal cation</name>
        <dbReference type="ChEBI" id="CHEBI:60240"/>
    </ligand>
</feature>
<accession>C3X5X4</accession>
<evidence type="ECO:0000259" key="9">
    <source>
        <dbReference type="SMART" id="SM01274"/>
    </source>
</evidence>
<dbReference type="InterPro" id="IPR045213">
    <property type="entry name" value="Malic_NAD-bd_bact_type"/>
</dbReference>
<evidence type="ECO:0000313" key="10">
    <source>
        <dbReference type="EMBL" id="EEO28610.1"/>
    </source>
</evidence>
<dbReference type="EMBL" id="ACDP02000001">
    <property type="protein sequence ID" value="EEO28610.1"/>
    <property type="molecule type" value="Genomic_DNA"/>
</dbReference>
<reference evidence="10" key="1">
    <citation type="submission" date="2011-10" db="EMBL/GenBank/DDBJ databases">
        <title>The Genome Sequence of Oxalobacter formigenes HOxBLS.</title>
        <authorList>
            <consortium name="The Broad Institute Genome Sequencing Platform"/>
            <person name="Earl A."/>
            <person name="Ward D."/>
            <person name="Feldgarden M."/>
            <person name="Gevers D."/>
            <person name="Allison M.J."/>
            <person name="Humphrey S."/>
            <person name="Young S.K."/>
            <person name="Zeng Q."/>
            <person name="Gargeya S."/>
            <person name="Fitzgerald M."/>
            <person name="Haas B."/>
            <person name="Abouelleil A."/>
            <person name="Alvarado L."/>
            <person name="Arachchi H.M."/>
            <person name="Berlin A."/>
            <person name="Brown A."/>
            <person name="Chapman S.B."/>
            <person name="Chen Z."/>
            <person name="Dunbar C."/>
            <person name="Freedman E."/>
            <person name="Gearin G."/>
            <person name="Goldberg J."/>
            <person name="Griggs A."/>
            <person name="Gujja S."/>
            <person name="Heiman D."/>
            <person name="Howarth C."/>
            <person name="Larson L."/>
            <person name="Lui A."/>
            <person name="MacDonald P.J.P."/>
            <person name="Montmayeur A."/>
            <person name="Murphy C."/>
            <person name="Neiman D."/>
            <person name="Pearson M."/>
            <person name="Priest M."/>
            <person name="Roberts A."/>
            <person name="Saif S."/>
            <person name="Shea T."/>
            <person name="Shenoy N."/>
            <person name="Sisk P."/>
            <person name="Stolte C."/>
            <person name="Sykes S."/>
            <person name="Wortman J."/>
            <person name="Nusbaum C."/>
            <person name="Birren B."/>
        </authorList>
    </citation>
    <scope>NUCLEOTIDE SEQUENCE [LARGE SCALE GENOMIC DNA]</scope>
    <source>
        <strain evidence="10">HOxBLS</strain>
    </source>
</reference>
<dbReference type="GO" id="GO:0051287">
    <property type="term" value="F:NAD binding"/>
    <property type="evidence" value="ECO:0007669"/>
    <property type="project" value="InterPro"/>
</dbReference>
<feature type="binding site" evidence="6">
    <location>
        <position position="293"/>
    </location>
    <ligand>
        <name>(S)-malate</name>
        <dbReference type="ChEBI" id="CHEBI:15589"/>
    </ligand>
</feature>
<evidence type="ECO:0000256" key="6">
    <source>
        <dbReference type="PIRSR" id="PIRSR000106-2"/>
    </source>
</evidence>
<evidence type="ECO:0000256" key="7">
    <source>
        <dbReference type="PIRSR" id="PIRSR000106-3"/>
    </source>
</evidence>
<feature type="domain" description="Malic enzyme N-terminal" evidence="9">
    <location>
        <begin position="24"/>
        <end position="157"/>
    </location>
</feature>
<comment type="cofactor">
    <cofactor evidence="7">
        <name>Mg(2+)</name>
        <dbReference type="ChEBI" id="CHEBI:18420"/>
    </cofactor>
    <cofactor evidence="7">
        <name>Mn(2+)</name>
        <dbReference type="ChEBI" id="CHEBI:29035"/>
    </cofactor>
    <text evidence="7">Divalent metal cations. Prefers magnesium or manganese.</text>
</comment>
<evidence type="ECO:0000256" key="2">
    <source>
        <dbReference type="ARBA" id="ARBA00008785"/>
    </source>
</evidence>
<evidence type="ECO:0000256" key="3">
    <source>
        <dbReference type="ARBA" id="ARBA00022723"/>
    </source>
</evidence>
<proteinExistence type="inferred from homology"/>
<dbReference type="InterPro" id="IPR012301">
    <property type="entry name" value="Malic_N_dom"/>
</dbReference>
<dbReference type="PANTHER" id="PTHR43237">
    <property type="entry name" value="NADP-DEPENDENT MALIC ENZYME"/>
    <property type="match status" value="1"/>
</dbReference>
<sequence>MNSQDQKKELLKKNALAFHRFPIPGKISVEPTKQVRDQNELALAYTPGVACACEEIHANPKDAYTYTTKGNLVAVISNGTAVLGLGNIGAQASKPVMEGKGVLFKKFAGINVFDLEIDELDPDKLCDIIASLEPTFGGINLEDIRAPECFYIERKLREKMNIPVFHDDQHGTAIIVGAAILNALKVVGKKIEDCKLVVSGAGAGALGCLELLVDLGFPLKNIWVTDIKGVVYKGRKELMDPDKEIYAQDTSARTLMDVIPDADVFLGLSAGNVLKPEMVLKMADRPIIMALANPIPEILPEVVHATRQDAVVATGRSDYPNQVNNSLCFPYIFRGALDCRAKTINREMELAALRAIAGLAEQKVPAELEAMYGKKFEFGPEYLIPMQFDPRLLWTVAPAVAQAAMDSGVAQEPIADMDAYRAKLQNSAK</sequence>
<dbReference type="Proteomes" id="UP000003973">
    <property type="component" value="Unassembled WGS sequence"/>
</dbReference>
<evidence type="ECO:0008006" key="12">
    <source>
        <dbReference type="Google" id="ProtNLM"/>
    </source>
</evidence>
<dbReference type="Gene3D" id="3.40.50.10380">
    <property type="entry name" value="Malic enzyme, N-terminal domain"/>
    <property type="match status" value="1"/>
</dbReference>
<dbReference type="Pfam" id="PF00390">
    <property type="entry name" value="malic"/>
    <property type="match status" value="1"/>
</dbReference>
<dbReference type="FunFam" id="3.40.50.10380:FF:000003">
    <property type="entry name" value="NADP-dependent malic enzyme"/>
    <property type="match status" value="1"/>
</dbReference>
<comment type="caution">
    <text evidence="10">The sequence shown here is derived from an EMBL/GenBank/DDBJ whole genome shotgun (WGS) entry which is preliminary data.</text>
</comment>
<dbReference type="InterPro" id="IPR001891">
    <property type="entry name" value="Malic_OxRdtase"/>
</dbReference>
<feature type="binding site" evidence="7">
    <location>
        <position position="143"/>
    </location>
    <ligand>
        <name>a divalent metal cation</name>
        <dbReference type="ChEBI" id="CHEBI:60240"/>
    </ligand>
</feature>
<keyword evidence="4" id="KW-0560">Oxidoreductase</keyword>
<gene>
    <name evidence="10" type="ORF">OFAG_01763</name>
</gene>
<protein>
    <recommendedName>
        <fullName evidence="12">Malate dehydrogenase</fullName>
    </recommendedName>
</protein>
<dbReference type="SUPFAM" id="SSF53223">
    <property type="entry name" value="Aminoacid dehydrogenase-like, N-terminal domain"/>
    <property type="match status" value="1"/>
</dbReference>
<comment type="cofactor">
    <cofactor evidence="1">
        <name>Mn(2+)</name>
        <dbReference type="ChEBI" id="CHEBI:29035"/>
    </cofactor>
</comment>
<dbReference type="InterPro" id="IPR012302">
    <property type="entry name" value="Malic_NAD-bd"/>
</dbReference>
<dbReference type="InterPro" id="IPR046346">
    <property type="entry name" value="Aminoacid_DH-like_N_sf"/>
</dbReference>
<dbReference type="InterPro" id="IPR036291">
    <property type="entry name" value="NAD(P)-bd_dom_sf"/>
</dbReference>
<dbReference type="SMART" id="SM01274">
    <property type="entry name" value="malic"/>
    <property type="match status" value="1"/>
</dbReference>
<dbReference type="FunFam" id="3.40.50.720:FF:000095">
    <property type="entry name" value="NADP-dependent malic enzyme"/>
    <property type="match status" value="1"/>
</dbReference>
<name>C3X5X4_9BURK</name>
<dbReference type="SMART" id="SM00919">
    <property type="entry name" value="Malic_M"/>
    <property type="match status" value="1"/>
</dbReference>
<keyword evidence="11" id="KW-1185">Reference proteome</keyword>
<evidence type="ECO:0000313" key="11">
    <source>
        <dbReference type="Proteomes" id="UP000003973"/>
    </source>
</evidence>
<feature type="active site" description="Proton acceptor" evidence="5">
    <location>
        <position position="100"/>
    </location>
</feature>
<dbReference type="SUPFAM" id="SSF51735">
    <property type="entry name" value="NAD(P)-binding Rossmann-fold domains"/>
    <property type="match status" value="1"/>
</dbReference>
<dbReference type="InterPro" id="IPR051674">
    <property type="entry name" value="Malate_Decarboxylase"/>
</dbReference>
<dbReference type="PIRSF" id="PIRSF000106">
    <property type="entry name" value="ME"/>
    <property type="match status" value="1"/>
</dbReference>
<dbReference type="Gene3D" id="3.40.50.720">
    <property type="entry name" value="NAD(P)-binding Rossmann-like Domain"/>
    <property type="match status" value="1"/>
</dbReference>
<dbReference type="HOGENOM" id="CLU_034446_2_1_4"/>
<feature type="domain" description="Malic enzyme NAD-binding" evidence="8">
    <location>
        <begin position="169"/>
        <end position="405"/>
    </location>
</feature>
<feature type="active site" description="Proton donor" evidence="5">
    <location>
        <position position="45"/>
    </location>
</feature>
<feature type="binding site" evidence="7">
    <location>
        <position position="168"/>
    </location>
    <ligand>
        <name>a divalent metal cation</name>
        <dbReference type="ChEBI" id="CHEBI:60240"/>
    </ligand>
</feature>
<dbReference type="CDD" id="cd05311">
    <property type="entry name" value="NAD_bind_2_malic_enz"/>
    <property type="match status" value="1"/>
</dbReference>
<dbReference type="eggNOG" id="COG0281">
    <property type="taxonomic scope" value="Bacteria"/>
</dbReference>
<comment type="similarity">
    <text evidence="2">Belongs to the malic enzymes family.</text>
</comment>
<evidence type="ECO:0000256" key="4">
    <source>
        <dbReference type="ARBA" id="ARBA00023002"/>
    </source>
</evidence>
<organism evidence="10 11">
    <name type="scientific">Oxalobacter paraformigenes</name>
    <dbReference type="NCBI Taxonomy" id="556268"/>
    <lineage>
        <taxon>Bacteria</taxon>
        <taxon>Pseudomonadati</taxon>
        <taxon>Pseudomonadota</taxon>
        <taxon>Betaproteobacteria</taxon>
        <taxon>Burkholderiales</taxon>
        <taxon>Oxalobacteraceae</taxon>
        <taxon>Oxalobacter</taxon>
    </lineage>
</organism>
<dbReference type="AlphaFoldDB" id="C3X5X4"/>
<evidence type="ECO:0000256" key="5">
    <source>
        <dbReference type="PIRSR" id="PIRSR000106-1"/>
    </source>
</evidence>
<evidence type="ECO:0000259" key="8">
    <source>
        <dbReference type="SMART" id="SM00919"/>
    </source>
</evidence>